<feature type="region of interest" description="Disordered" evidence="1">
    <location>
        <begin position="190"/>
        <end position="277"/>
    </location>
</feature>
<feature type="compositionally biased region" description="Basic and acidic residues" evidence="1">
    <location>
        <begin position="197"/>
        <end position="211"/>
    </location>
</feature>
<name>A0A0G4EV42_VITBC</name>
<evidence type="ECO:0000313" key="4">
    <source>
        <dbReference type="EMBL" id="CEM02124.1"/>
    </source>
</evidence>
<dbReference type="InterPro" id="IPR003903">
    <property type="entry name" value="UIM_dom"/>
</dbReference>
<feature type="region of interest" description="Disordered" evidence="1">
    <location>
        <begin position="972"/>
        <end position="1076"/>
    </location>
</feature>
<feature type="region of interest" description="Disordered" evidence="1">
    <location>
        <begin position="1522"/>
        <end position="1565"/>
    </location>
</feature>
<dbReference type="Gene3D" id="1.10.8.10">
    <property type="entry name" value="DNA helicase RuvA subunit, C-terminal domain"/>
    <property type="match status" value="1"/>
</dbReference>
<dbReference type="EMBL" id="CDMY01000318">
    <property type="protein sequence ID" value="CEM02124.1"/>
    <property type="molecule type" value="Genomic_DNA"/>
</dbReference>
<dbReference type="SUPFAM" id="SSF46934">
    <property type="entry name" value="UBA-like"/>
    <property type="match status" value="1"/>
</dbReference>
<dbReference type="PANTHER" id="PTHR24006:SF644">
    <property type="entry name" value="UBIQUITIN CARBOXYL-TERMINAL HYDROLASE 7"/>
    <property type="match status" value="1"/>
</dbReference>
<feature type="compositionally biased region" description="Gly residues" evidence="1">
    <location>
        <begin position="571"/>
        <end position="585"/>
    </location>
</feature>
<feature type="compositionally biased region" description="Basic and acidic residues" evidence="1">
    <location>
        <begin position="390"/>
        <end position="399"/>
    </location>
</feature>
<evidence type="ECO:0000313" key="5">
    <source>
        <dbReference type="Proteomes" id="UP000041254"/>
    </source>
</evidence>
<dbReference type="PROSITE" id="PS00972">
    <property type="entry name" value="USP_1"/>
    <property type="match status" value="1"/>
</dbReference>
<dbReference type="STRING" id="1169540.A0A0G4EV42"/>
<evidence type="ECO:0008006" key="6">
    <source>
        <dbReference type="Google" id="ProtNLM"/>
    </source>
</evidence>
<feature type="compositionally biased region" description="Pro residues" evidence="1">
    <location>
        <begin position="502"/>
        <end position="517"/>
    </location>
</feature>
<dbReference type="GO" id="GO:0004843">
    <property type="term" value="F:cysteine-type deubiquitinase activity"/>
    <property type="evidence" value="ECO:0007669"/>
    <property type="project" value="InterPro"/>
</dbReference>
<proteinExistence type="predicted"/>
<dbReference type="InterPro" id="IPR015940">
    <property type="entry name" value="UBA"/>
</dbReference>
<dbReference type="InterPro" id="IPR038765">
    <property type="entry name" value="Papain-like_cys_pep_sf"/>
</dbReference>
<dbReference type="GO" id="GO:0016579">
    <property type="term" value="P:protein deubiquitination"/>
    <property type="evidence" value="ECO:0007669"/>
    <property type="project" value="InterPro"/>
</dbReference>
<dbReference type="VEuPathDB" id="CryptoDB:Vbra_8287"/>
<keyword evidence="5" id="KW-1185">Reference proteome</keyword>
<protein>
    <recommendedName>
        <fullName evidence="6">USP domain-containing protein</fullName>
    </recommendedName>
</protein>
<dbReference type="PROSITE" id="PS50235">
    <property type="entry name" value="USP_3"/>
    <property type="match status" value="1"/>
</dbReference>
<evidence type="ECO:0000256" key="1">
    <source>
        <dbReference type="SAM" id="MobiDB-lite"/>
    </source>
</evidence>
<feature type="region of interest" description="Disordered" evidence="1">
    <location>
        <begin position="348"/>
        <end position="452"/>
    </location>
</feature>
<dbReference type="InterPro" id="IPR001394">
    <property type="entry name" value="Peptidase_C19_UCH"/>
</dbReference>
<reference evidence="4 5" key="1">
    <citation type="submission" date="2014-11" db="EMBL/GenBank/DDBJ databases">
        <authorList>
            <person name="Zhu J."/>
            <person name="Qi W."/>
            <person name="Song R."/>
        </authorList>
    </citation>
    <scope>NUCLEOTIDE SEQUENCE [LARGE SCALE GENOMIC DNA]</scope>
</reference>
<dbReference type="OrthoDB" id="2420415at2759"/>
<feature type="region of interest" description="Disordered" evidence="1">
    <location>
        <begin position="475"/>
        <end position="529"/>
    </location>
</feature>
<feature type="compositionally biased region" description="Polar residues" evidence="1">
    <location>
        <begin position="771"/>
        <end position="780"/>
    </location>
</feature>
<dbReference type="PANTHER" id="PTHR24006">
    <property type="entry name" value="UBIQUITIN CARBOXYL-TERMINAL HYDROLASE"/>
    <property type="match status" value="1"/>
</dbReference>
<sequence length="1610" mass="176714">MSQPAPDLVQQIVEMGFPEAAAREKLRDHKGDIQAAVNALITQQGNDSGGQQAMDVDVTAGGGGGSGSTLQAIGPAQAGPDSGGGGVGASGPAMTDEDKEIAKAVEMSMVDSGPQAVADTSNPYERERKEGEPCGLKNIGNTCYVNSFLQTLFLVPEFVDCVLRYREESELSPHEKERFVEAREKRRQREAAMAAEAEARRQQQEAAEREAAAGASSSSSSAAEAATAATAATASETTAGNGSGDGAADAVPSPATERVETPQGEKDTSGARKRRTASQSLVVELRRLFAHMLLSKRKYVSPGSVLAHFVDEKGQKIPLGTQEDVGEFSLKFFERLEEGFMQGTVIQPRPISTHLPPPPPLYPSPPLPSPRTNTSTNTNTQQQQQQPQDNHMHAAHPEDYTAPPPAPSYDAGGLLPPLPPTAMNVSVSVSNGGDDQHQQHQQQEDQVVGESEAAGDLGIRVLKQVFFGEGVQFLTIPGNAPASSRTPLVRRTRPSSKHSSPSHPPLPPPITVPPPTGISPASRRESDVMDTGETTGAMATMADAAAAVSADSGVGGSCERQQQQQQQQGASAGGLGGGGGGGGGLDRTRTHEEEHEKREFQQVFLDLKNQDVYSGWESQNFNDVEYKMPDGGLTIQARTEWWLKRKPNLLFFQLHRVVFDHTTERQIKLNDVFHFDSHIFVDRFMYSNRAEALRVRKACAKLKEQKAMLESTMQRYNHFSEPANPAIDTILRLTATFFEQVKDATQRRNATAGLALPSTHTQLTHTHTHSRVASNESIPSQAAADDREHHGGVEPAALLTDPAAIHPPLATPTAAVDYGAWLGGGGGVVDGLVEKIRATASVLEGQRRELEGRANTLGRNIEKAFAHLNDHPYYLHALWIHQGVAGSGHYWAYLRDLLQGTWYKFNDSNVSVVPQEEVMLHAQGTKSADGTTGPSEYTNAYVAVYVDHFYAVRCINNLHIIFGGPTHNTQLLQQQQEQQEQEKQETAASPSPLRRSDPSAPTPMDTVSSPPIEPRASGTAMSPPQMDLNPTARDADMDGGQGNGSELDFEDEGGPVEEDDDNQHGGGGGEGADGEVEVEQDVVASDAREYRGLIVDYLKRQLPHSLVDEIEKDHLAFQREKDDWQEQERKNKILAKANEIYIAFAQRRHEFSEEGGDCYLMLRHWQPNALNAQNLKDQAHDPRLRSLECFIYLFVAYHWPLARTIQQPTLSLAAWTLDRHLLRQQVDQALHQHPEIRALLRPQEAGKPDELTHLLTTVIVSLDPHGDNSVLLETEDQVKRAVPQRFPDESPIVVASSTRRAQLHRGYAQQPPTLAELERDFYGMFRGVLFTANMAKMAYELIVNGQCYDGATMLACLWATCLEGLKRTPAQHQQQQQETPAHDEYRQTEVTLALSIVIHCTFEMLSTQPPEDQLFDEYCKIVVVYFRLMDVIEWPDSWKKDHKNKIIRSQSPFLRIRDEINQNSQHFSSQVNRMASKGEYLTRWVPDVGRHRDAMARYRRVTRCSTDDPQLVNWVRALQGGGWPTSTSQPTGATSPAAAPLGTSSGGHLSDAASPSSVGGGVGDGDVPLPSVELFETHRDLYNKVMKNNGEMTHEFVLKERRRLAAQTAE</sequence>
<feature type="compositionally biased region" description="Polar residues" evidence="1">
    <location>
        <begin position="1524"/>
        <end position="1534"/>
    </location>
</feature>
<feature type="domain" description="UBA" evidence="2">
    <location>
        <begin position="3"/>
        <end position="43"/>
    </location>
</feature>
<feature type="region of interest" description="Disordered" evidence="1">
    <location>
        <begin position="552"/>
        <end position="598"/>
    </location>
</feature>
<feature type="compositionally biased region" description="Basic and acidic residues" evidence="1">
    <location>
        <begin position="257"/>
        <end position="270"/>
    </location>
</feature>
<dbReference type="InterPro" id="IPR018200">
    <property type="entry name" value="USP_CS"/>
</dbReference>
<evidence type="ECO:0000259" key="2">
    <source>
        <dbReference type="PROSITE" id="PS50030"/>
    </source>
</evidence>
<dbReference type="PROSITE" id="PS00973">
    <property type="entry name" value="USP_2"/>
    <property type="match status" value="1"/>
</dbReference>
<dbReference type="Proteomes" id="UP000041254">
    <property type="component" value="Unassembled WGS sequence"/>
</dbReference>
<dbReference type="GO" id="GO:0031647">
    <property type="term" value="P:regulation of protein stability"/>
    <property type="evidence" value="ECO:0007669"/>
    <property type="project" value="TreeGrafter"/>
</dbReference>
<feature type="domain" description="USP" evidence="3">
    <location>
        <begin position="134"/>
        <end position="948"/>
    </location>
</feature>
<feature type="compositionally biased region" description="Low complexity" evidence="1">
    <location>
        <begin position="439"/>
        <end position="450"/>
    </location>
</feature>
<feature type="region of interest" description="Disordered" evidence="1">
    <location>
        <begin position="754"/>
        <end position="790"/>
    </location>
</feature>
<dbReference type="Pfam" id="PF00443">
    <property type="entry name" value="UCH"/>
    <property type="match status" value="1"/>
</dbReference>
<dbReference type="PROSITE" id="PS50030">
    <property type="entry name" value="UBA"/>
    <property type="match status" value="1"/>
</dbReference>
<feature type="compositionally biased region" description="Low complexity" evidence="1">
    <location>
        <begin position="561"/>
        <end position="570"/>
    </location>
</feature>
<dbReference type="InterPro" id="IPR028889">
    <property type="entry name" value="USP"/>
</dbReference>
<feature type="compositionally biased region" description="Low complexity" evidence="1">
    <location>
        <begin position="212"/>
        <end position="250"/>
    </location>
</feature>
<feature type="compositionally biased region" description="Basic and acidic residues" evidence="1">
    <location>
        <begin position="586"/>
        <end position="598"/>
    </location>
</feature>
<feature type="compositionally biased region" description="Pro residues" evidence="1">
    <location>
        <begin position="355"/>
        <end position="369"/>
    </location>
</feature>
<gene>
    <name evidence="4" type="ORF">Vbra_8287</name>
</gene>
<dbReference type="InParanoid" id="A0A0G4EV42"/>
<dbReference type="PROSITE" id="PS50330">
    <property type="entry name" value="UIM"/>
    <property type="match status" value="1"/>
</dbReference>
<feature type="compositionally biased region" description="Low complexity" evidence="1">
    <location>
        <begin position="370"/>
        <end position="388"/>
    </location>
</feature>
<feature type="compositionally biased region" description="Acidic residues" evidence="1">
    <location>
        <begin position="1047"/>
        <end position="1061"/>
    </location>
</feature>
<dbReference type="InterPro" id="IPR050164">
    <property type="entry name" value="Peptidase_C19"/>
</dbReference>
<organism evidence="4 5">
    <name type="scientific">Vitrella brassicaformis (strain CCMP3155)</name>
    <dbReference type="NCBI Taxonomy" id="1169540"/>
    <lineage>
        <taxon>Eukaryota</taxon>
        <taxon>Sar</taxon>
        <taxon>Alveolata</taxon>
        <taxon>Colpodellida</taxon>
        <taxon>Vitrellaceae</taxon>
        <taxon>Vitrella</taxon>
    </lineage>
</organism>
<evidence type="ECO:0000259" key="3">
    <source>
        <dbReference type="PROSITE" id="PS50235"/>
    </source>
</evidence>
<dbReference type="GO" id="GO:0005634">
    <property type="term" value="C:nucleus"/>
    <property type="evidence" value="ECO:0007669"/>
    <property type="project" value="TreeGrafter"/>
</dbReference>
<dbReference type="Gene3D" id="3.90.70.10">
    <property type="entry name" value="Cysteine proteinases"/>
    <property type="match status" value="2"/>
</dbReference>
<dbReference type="GO" id="GO:0005829">
    <property type="term" value="C:cytosol"/>
    <property type="evidence" value="ECO:0007669"/>
    <property type="project" value="TreeGrafter"/>
</dbReference>
<accession>A0A0G4EV42</accession>
<dbReference type="SUPFAM" id="SSF54001">
    <property type="entry name" value="Cysteine proteinases"/>
    <property type="match status" value="1"/>
</dbReference>
<dbReference type="InterPro" id="IPR009060">
    <property type="entry name" value="UBA-like_sf"/>
</dbReference>